<dbReference type="GO" id="GO:0005524">
    <property type="term" value="F:ATP binding"/>
    <property type="evidence" value="ECO:0007669"/>
    <property type="project" value="UniProtKB-KW"/>
</dbReference>
<evidence type="ECO:0000313" key="14">
    <source>
        <dbReference type="Proteomes" id="UP001085076"/>
    </source>
</evidence>
<dbReference type="GO" id="GO:0000774">
    <property type="term" value="F:adenyl-nucleotide exchange factor activity"/>
    <property type="evidence" value="ECO:0007669"/>
    <property type="project" value="InterPro"/>
</dbReference>
<dbReference type="Gene3D" id="2.30.22.10">
    <property type="entry name" value="Head domain of nucleotide exchange factor GrpE"/>
    <property type="match status" value="1"/>
</dbReference>
<evidence type="ECO:0000256" key="3">
    <source>
        <dbReference type="ARBA" id="ARBA00022723"/>
    </source>
</evidence>
<comment type="subcellular location">
    <subcellularLocation>
        <location evidence="1 10">Mitochondrion matrix</location>
    </subcellularLocation>
</comment>
<dbReference type="FunFam" id="3.90.20.20:FF:000005">
    <property type="entry name" value="GrpE protein homolog"/>
    <property type="match status" value="1"/>
</dbReference>
<comment type="function">
    <text evidence="10">Essential component of the PAM complex, a complex required for the translocation of transit peptide-containing proteins from the inner membrane into the mitochondrial matrix in an ATP-dependent manner.</text>
</comment>
<dbReference type="CDD" id="cd00446">
    <property type="entry name" value="GrpE"/>
    <property type="match status" value="1"/>
</dbReference>
<evidence type="ECO:0000256" key="4">
    <source>
        <dbReference type="ARBA" id="ARBA00022741"/>
    </source>
</evidence>
<dbReference type="OrthoDB" id="201635at2759"/>
<evidence type="ECO:0000256" key="11">
    <source>
        <dbReference type="RuleBase" id="RU004478"/>
    </source>
</evidence>
<dbReference type="Proteomes" id="UP001085076">
    <property type="component" value="Miscellaneous, Linkage group lg08"/>
</dbReference>
<evidence type="ECO:0000256" key="8">
    <source>
        <dbReference type="ARBA" id="ARBA00023186"/>
    </source>
</evidence>
<dbReference type="GO" id="GO:0051087">
    <property type="term" value="F:protein-folding chaperone binding"/>
    <property type="evidence" value="ECO:0007669"/>
    <property type="project" value="InterPro"/>
</dbReference>
<dbReference type="SUPFAM" id="SSF51064">
    <property type="entry name" value="Head domain of nucleotide exchange factor GrpE"/>
    <property type="match status" value="1"/>
</dbReference>
<comment type="caution">
    <text evidence="13">The sequence shown here is derived from an EMBL/GenBank/DDBJ whole genome shotgun (WGS) entry which is preliminary data.</text>
</comment>
<organism evidence="13 14">
    <name type="scientific">Dioscorea zingiberensis</name>
    <dbReference type="NCBI Taxonomy" id="325984"/>
    <lineage>
        <taxon>Eukaryota</taxon>
        <taxon>Viridiplantae</taxon>
        <taxon>Streptophyta</taxon>
        <taxon>Embryophyta</taxon>
        <taxon>Tracheophyta</taxon>
        <taxon>Spermatophyta</taxon>
        <taxon>Magnoliopsida</taxon>
        <taxon>Liliopsida</taxon>
        <taxon>Dioscoreales</taxon>
        <taxon>Dioscoreaceae</taxon>
        <taxon>Dioscorea</taxon>
    </lineage>
</organism>
<dbReference type="PROSITE" id="PS01071">
    <property type="entry name" value="GRPE"/>
    <property type="match status" value="1"/>
</dbReference>
<dbReference type="AlphaFoldDB" id="A0A9D5C2J9"/>
<dbReference type="PANTHER" id="PTHR21237:SF23">
    <property type="entry name" value="GRPE PROTEIN HOMOLOG, MITOCHONDRIAL"/>
    <property type="match status" value="1"/>
</dbReference>
<dbReference type="HAMAP" id="MF_01151">
    <property type="entry name" value="GrpE"/>
    <property type="match status" value="1"/>
</dbReference>
<keyword evidence="4" id="KW-0547">Nucleotide-binding</keyword>
<name>A0A9D5C2J9_9LILI</name>
<dbReference type="GO" id="GO:0051082">
    <property type="term" value="F:unfolded protein binding"/>
    <property type="evidence" value="ECO:0007669"/>
    <property type="project" value="TreeGrafter"/>
</dbReference>
<proteinExistence type="inferred from homology"/>
<dbReference type="Gene3D" id="3.90.20.20">
    <property type="match status" value="1"/>
</dbReference>
<dbReference type="FunFam" id="2.30.22.10:FF:000002">
    <property type="entry name" value="GrpE protein homolog"/>
    <property type="match status" value="1"/>
</dbReference>
<keyword evidence="3" id="KW-0479">Metal-binding</keyword>
<reference evidence="13" key="2">
    <citation type="journal article" date="2022" name="Hortic Res">
        <title>The genome of Dioscorea zingiberensis sheds light on the biosynthesis, origin and evolution of the medicinally important diosgenin saponins.</title>
        <authorList>
            <person name="Li Y."/>
            <person name="Tan C."/>
            <person name="Li Z."/>
            <person name="Guo J."/>
            <person name="Li S."/>
            <person name="Chen X."/>
            <person name="Wang C."/>
            <person name="Dai X."/>
            <person name="Yang H."/>
            <person name="Song W."/>
            <person name="Hou L."/>
            <person name="Xu J."/>
            <person name="Tong Z."/>
            <person name="Xu A."/>
            <person name="Yuan X."/>
            <person name="Wang W."/>
            <person name="Yang Q."/>
            <person name="Chen L."/>
            <person name="Sun Z."/>
            <person name="Wang K."/>
            <person name="Pan B."/>
            <person name="Chen J."/>
            <person name="Bao Y."/>
            <person name="Liu F."/>
            <person name="Qi X."/>
            <person name="Gang D.R."/>
            <person name="Wen J."/>
            <person name="Li J."/>
        </authorList>
    </citation>
    <scope>NUCLEOTIDE SEQUENCE</scope>
    <source>
        <strain evidence="13">Dzin_1.0</strain>
    </source>
</reference>
<evidence type="ECO:0000256" key="9">
    <source>
        <dbReference type="ARBA" id="ARBA00063669"/>
    </source>
</evidence>
<dbReference type="InterPro" id="IPR009012">
    <property type="entry name" value="GrpE_head"/>
</dbReference>
<dbReference type="InterPro" id="IPR000740">
    <property type="entry name" value="GrpE"/>
</dbReference>
<feature type="region of interest" description="Disordered" evidence="12">
    <location>
        <begin position="76"/>
        <end position="154"/>
    </location>
</feature>
<protein>
    <recommendedName>
        <fullName evidence="10">GrpE protein homolog</fullName>
    </recommendedName>
</protein>
<keyword evidence="5" id="KW-0067">ATP-binding</keyword>
<evidence type="ECO:0000313" key="13">
    <source>
        <dbReference type="EMBL" id="KAJ0965189.1"/>
    </source>
</evidence>
<dbReference type="GO" id="GO:0006457">
    <property type="term" value="P:protein folding"/>
    <property type="evidence" value="ECO:0007669"/>
    <property type="project" value="InterPro"/>
</dbReference>
<dbReference type="PANTHER" id="PTHR21237">
    <property type="entry name" value="GRPE PROTEIN"/>
    <property type="match status" value="1"/>
</dbReference>
<accession>A0A9D5C2J9</accession>
<keyword evidence="7 10" id="KW-0496">Mitochondrion</keyword>
<dbReference type="GO" id="GO:0042803">
    <property type="term" value="F:protein homodimerization activity"/>
    <property type="evidence" value="ECO:0007669"/>
    <property type="project" value="InterPro"/>
</dbReference>
<comment type="subunit">
    <text evidence="9">Probable component of the PAM complex, at least composed of SSC1 (mtHsp70), MGE1, TIM44, PAM16/TIM16, PAM17 and PAM18/TIM14. Interacts with SSQ1.</text>
</comment>
<feature type="compositionally biased region" description="Basic and acidic residues" evidence="12">
    <location>
        <begin position="99"/>
        <end position="132"/>
    </location>
</feature>
<evidence type="ECO:0000256" key="7">
    <source>
        <dbReference type="ARBA" id="ARBA00023128"/>
    </source>
</evidence>
<dbReference type="GO" id="GO:0001405">
    <property type="term" value="C:PAM complex, Tim23 associated import motor"/>
    <property type="evidence" value="ECO:0007669"/>
    <property type="project" value="TreeGrafter"/>
</dbReference>
<keyword evidence="14" id="KW-1185">Reference proteome</keyword>
<gene>
    <name evidence="13" type="ORF">J5N97_026327</name>
</gene>
<dbReference type="EMBL" id="JAGGNH010000008">
    <property type="protein sequence ID" value="KAJ0965189.1"/>
    <property type="molecule type" value="Genomic_DNA"/>
</dbReference>
<evidence type="ECO:0000256" key="12">
    <source>
        <dbReference type="SAM" id="MobiDB-lite"/>
    </source>
</evidence>
<dbReference type="InterPro" id="IPR013805">
    <property type="entry name" value="GrpE_CC"/>
</dbReference>
<comment type="similarity">
    <text evidence="2 11">Belongs to the GrpE family.</text>
</comment>
<keyword evidence="6" id="KW-0809">Transit peptide</keyword>
<dbReference type="Pfam" id="PF01025">
    <property type="entry name" value="GrpE"/>
    <property type="match status" value="1"/>
</dbReference>
<reference evidence="13" key="1">
    <citation type="submission" date="2021-03" db="EMBL/GenBank/DDBJ databases">
        <authorList>
            <person name="Li Z."/>
            <person name="Yang C."/>
        </authorList>
    </citation>
    <scope>NUCLEOTIDE SEQUENCE</scope>
    <source>
        <strain evidence="13">Dzin_1.0</strain>
        <tissue evidence="13">Leaf</tissue>
    </source>
</reference>
<evidence type="ECO:0000256" key="10">
    <source>
        <dbReference type="RuleBase" id="RU000640"/>
    </source>
</evidence>
<dbReference type="GO" id="GO:0030150">
    <property type="term" value="P:protein import into mitochondrial matrix"/>
    <property type="evidence" value="ECO:0007669"/>
    <property type="project" value="TreeGrafter"/>
</dbReference>
<dbReference type="SUPFAM" id="SSF58014">
    <property type="entry name" value="Coiled-coil domain of nucleotide exchange factor GrpE"/>
    <property type="match status" value="1"/>
</dbReference>
<dbReference type="PRINTS" id="PR00773">
    <property type="entry name" value="GRPEPROTEIN"/>
</dbReference>
<keyword evidence="8 10" id="KW-0143">Chaperone</keyword>
<evidence type="ECO:0000256" key="2">
    <source>
        <dbReference type="ARBA" id="ARBA00009054"/>
    </source>
</evidence>
<sequence>MASRVLERISRNAINVSHCLISRPARQGPLQSFSNGFHSLRKWNSSPLSKFLPHEMTMQLEYSSLASSRIQSCMFSSSASPQSNDKETSRTNVDLDDVAGDKNQSESTERNGDSSAPKKAEDAGHHASKKSEPQPGKRRRRGAKRTAFSDSDTEHELSRDDLVKLVMKKEELLKVKHSEIVKMQDKVLRSYAEMENVLDRTKREAENAKKFAIQNFAKSLLDVADNLGRASLVVKESFLKIDSSSDSVGAVPLLRTLLEGVAMTEKQLADVFKKFGVEKYDPIDEHFDPNRHHAVFQVPNSSKPSGTVAAVLKPGYMLYDRVLRPAEVGVTQASEETTV</sequence>
<evidence type="ECO:0000256" key="1">
    <source>
        <dbReference type="ARBA" id="ARBA00004305"/>
    </source>
</evidence>
<evidence type="ECO:0000256" key="5">
    <source>
        <dbReference type="ARBA" id="ARBA00022840"/>
    </source>
</evidence>
<evidence type="ECO:0000256" key="6">
    <source>
        <dbReference type="ARBA" id="ARBA00022946"/>
    </source>
</evidence>
<dbReference type="GO" id="GO:0046872">
    <property type="term" value="F:metal ion binding"/>
    <property type="evidence" value="ECO:0007669"/>
    <property type="project" value="UniProtKB-KW"/>
</dbReference>